<comment type="subcellular location">
    <subcellularLocation>
        <location evidence="2">Gas vesicle</location>
    </subcellularLocation>
</comment>
<dbReference type="AlphaFoldDB" id="A0A1I4CEQ7"/>
<dbReference type="OrthoDB" id="3867411at2"/>
<dbReference type="Pfam" id="PF06386">
    <property type="entry name" value="GvpL_GvpF"/>
    <property type="match status" value="1"/>
</dbReference>
<dbReference type="InterPro" id="IPR009430">
    <property type="entry name" value="GvpL/GvpF"/>
</dbReference>
<dbReference type="GO" id="GO:0031412">
    <property type="term" value="P:gas vesicle organization"/>
    <property type="evidence" value="ECO:0007669"/>
    <property type="project" value="InterPro"/>
</dbReference>
<evidence type="ECO:0000313" key="4">
    <source>
        <dbReference type="EMBL" id="SFK79435.1"/>
    </source>
</evidence>
<keyword evidence="1" id="KW-0304">Gas vesicle</keyword>
<sequence length="247" mass="27265">MSSPADTARYVYGLVSADTVLPDGLTGLGPSGQVWKMTCENVAAIVGDVPDDRRLGRRRHLMAHEAVVEAVAAESTILPMRFGAVITEEGVMTELLAPQHEYFAGVLEELDGRTQYTLKGHYDLEAVLPGIIQNDEGMRALHERIRGLSEEAAHFDRIQLGELIAQALKARRQQDAQDIVDALGPHVAVRKVYEPEQDGDVVNAAFLVERARQREFEDAVDEVAGRFPMLRLKLHGPLAPYDFVSAR</sequence>
<protein>
    <submittedName>
        <fullName evidence="4">Gas vesicle synthesis protein GvpL/GvpF</fullName>
    </submittedName>
</protein>
<dbReference type="EMBL" id="FOSW01000003">
    <property type="protein sequence ID" value="SFK79435.1"/>
    <property type="molecule type" value="Genomic_DNA"/>
</dbReference>
<dbReference type="PANTHER" id="PTHR36852">
    <property type="entry name" value="PROTEIN GVPL 2"/>
    <property type="match status" value="1"/>
</dbReference>
<evidence type="ECO:0000313" key="5">
    <source>
        <dbReference type="Proteomes" id="UP000199152"/>
    </source>
</evidence>
<name>A0A1I4CEQ7_9ACTN</name>
<dbReference type="Proteomes" id="UP000199152">
    <property type="component" value="Unassembled WGS sequence"/>
</dbReference>
<comment type="similarity">
    <text evidence="3">Belongs to the gas vesicle GvpF/GvpL family.</text>
</comment>
<evidence type="ECO:0000256" key="3">
    <source>
        <dbReference type="ARBA" id="ARBA00035643"/>
    </source>
</evidence>
<gene>
    <name evidence="4" type="ORF">SAMN04488085_103464</name>
</gene>
<organism evidence="4 5">
    <name type="scientific">Geodermatophilus ruber</name>
    <dbReference type="NCBI Taxonomy" id="504800"/>
    <lineage>
        <taxon>Bacteria</taxon>
        <taxon>Bacillati</taxon>
        <taxon>Actinomycetota</taxon>
        <taxon>Actinomycetes</taxon>
        <taxon>Geodermatophilales</taxon>
        <taxon>Geodermatophilaceae</taxon>
        <taxon>Geodermatophilus</taxon>
    </lineage>
</organism>
<evidence type="ECO:0000256" key="2">
    <source>
        <dbReference type="ARBA" id="ARBA00035108"/>
    </source>
</evidence>
<dbReference type="PANTHER" id="PTHR36852:SF1">
    <property type="entry name" value="PROTEIN GVPL 2"/>
    <property type="match status" value="1"/>
</dbReference>
<evidence type="ECO:0000256" key="1">
    <source>
        <dbReference type="ARBA" id="ARBA00022987"/>
    </source>
</evidence>
<dbReference type="RefSeq" id="WP_091322638.1">
    <property type="nucleotide sequence ID" value="NZ_FOSW01000003.1"/>
</dbReference>
<dbReference type="InParanoid" id="A0A1I4CEQ7"/>
<proteinExistence type="inferred from homology"/>
<dbReference type="GO" id="GO:0031411">
    <property type="term" value="C:gas vesicle"/>
    <property type="evidence" value="ECO:0007669"/>
    <property type="project" value="UniProtKB-SubCell"/>
</dbReference>
<keyword evidence="5" id="KW-1185">Reference proteome</keyword>
<reference evidence="4 5" key="1">
    <citation type="submission" date="2016-10" db="EMBL/GenBank/DDBJ databases">
        <authorList>
            <person name="de Groot N.N."/>
        </authorList>
    </citation>
    <scope>NUCLEOTIDE SEQUENCE [LARGE SCALE GENOMIC DNA]</scope>
    <source>
        <strain evidence="4 5">DSM 45317</strain>
    </source>
</reference>
<accession>A0A1I4CEQ7</accession>
<dbReference type="STRING" id="504800.SAMN04488085_103464"/>